<sequence length="362" mass="39775">MHLEEIFAEAVHVTVASWMAARSPEQCAAALGDPVTLAGELLPRIKEHLEAHGLSLHQLKGLAWSEPCIHLRGVFTVEEVSGSMPETPRAFLPVPDCQATIAARVSAVACIAAIESSVVSYASENDGHLFVNLVALDGEGDMVDKSKAEMRGHTDGVFFPIRGERDEKYPNFAPSPDFVCLSGLRNPDATETTVMPLNEVLTGLSEREIEELCKPQFTLVPQKTFRAGVKQAMNWPHSRPPRIYNRRVLFKREEGFWIRFSHSSVVAPVHDDSTGPMDIDAKSAASSAREAFMARCREKVRSVVLKPGDILLVNNRIGLHGRSEVGGEVGGLSRWLLRTYGLETADLDAEQRCSGSSYKLYP</sequence>
<keyword evidence="1" id="KW-0560">Oxidoreductase</keyword>
<protein>
    <submittedName>
        <fullName evidence="2">TauD/TfdA family dioxygenase</fullName>
    </submittedName>
</protein>
<organism evidence="2 3">
    <name type="scientific">Ectopseudomonas oleovorans</name>
    <name type="common">Pseudomonas oleovorans</name>
    <dbReference type="NCBI Taxonomy" id="301"/>
    <lineage>
        <taxon>Bacteria</taxon>
        <taxon>Pseudomonadati</taxon>
        <taxon>Pseudomonadota</taxon>
        <taxon>Gammaproteobacteria</taxon>
        <taxon>Pseudomonadales</taxon>
        <taxon>Pseudomonadaceae</taxon>
        <taxon>Ectopseudomonas</taxon>
    </lineage>
</organism>
<dbReference type="RefSeq" id="WP_257598588.1">
    <property type="nucleotide sequence ID" value="NZ_JANKBU010000074.1"/>
</dbReference>
<proteinExistence type="predicted"/>
<dbReference type="InterPro" id="IPR042098">
    <property type="entry name" value="TauD-like_sf"/>
</dbReference>
<name>A0AB35L654_ECTOL</name>
<evidence type="ECO:0000256" key="1">
    <source>
        <dbReference type="ARBA" id="ARBA00023002"/>
    </source>
</evidence>
<keyword evidence="2" id="KW-0223">Dioxygenase</keyword>
<evidence type="ECO:0000313" key="2">
    <source>
        <dbReference type="EMBL" id="MDH0569495.1"/>
    </source>
</evidence>
<dbReference type="EMBL" id="JAOEET010000089">
    <property type="protein sequence ID" value="MDH0569495.1"/>
    <property type="molecule type" value="Genomic_DNA"/>
</dbReference>
<comment type="caution">
    <text evidence="2">The sequence shown here is derived from an EMBL/GenBank/DDBJ whole genome shotgun (WGS) entry which is preliminary data.</text>
</comment>
<dbReference type="Proteomes" id="UP001159292">
    <property type="component" value="Unassembled WGS sequence"/>
</dbReference>
<reference evidence="2" key="1">
    <citation type="submission" date="2022-09" db="EMBL/GenBank/DDBJ databases">
        <title>Intensive care unit water sources are persistently colonized with multi-drug resistant bacteria and are the site of extensive horizontal gene transfer of antibiotic resistance genes.</title>
        <authorList>
            <person name="Diorio-Toth L."/>
        </authorList>
    </citation>
    <scope>NUCLEOTIDE SEQUENCE</scope>
    <source>
        <strain evidence="2">GD04000</strain>
    </source>
</reference>
<dbReference type="GO" id="GO:0016706">
    <property type="term" value="F:2-oxoglutarate-dependent dioxygenase activity"/>
    <property type="evidence" value="ECO:0007669"/>
    <property type="project" value="UniProtKB-ARBA"/>
</dbReference>
<gene>
    <name evidence="2" type="ORF">N7671_20380</name>
</gene>
<dbReference type="Gene3D" id="3.60.130.10">
    <property type="entry name" value="Clavaminate synthase-like"/>
    <property type="match status" value="1"/>
</dbReference>
<evidence type="ECO:0000313" key="3">
    <source>
        <dbReference type="Proteomes" id="UP001159292"/>
    </source>
</evidence>
<dbReference type="AlphaFoldDB" id="A0AB35L654"/>
<dbReference type="SUPFAM" id="SSF51197">
    <property type="entry name" value="Clavaminate synthase-like"/>
    <property type="match status" value="1"/>
</dbReference>
<accession>A0AB35L654</accession>